<sequence length="202" mass="23033">ISQTTNGASVFSFTWGKFLILVNRMAVLENITNSINIWSPRKTYIWIFFQYAVPLTAHIYFVFAPVNWSIDALGIVRFTGLDDTTGLIYRCINGIFYALYAVAAIVMNFVAGIRLKKLSTSSSVFYKQQRSLFVYTLSSTASHFLFAVHQFASSYGFFAKDRQLMEILKNVRFIVFDLTIFADPIVLIFLSKPARSVVIRQI</sequence>
<feature type="non-terminal residue" evidence="7">
    <location>
        <position position="202"/>
    </location>
</feature>
<dbReference type="PANTHER" id="PTHR31552:SF31">
    <property type="entry name" value="SERPENTINE RECEPTOR CLASS GAMMA"/>
    <property type="match status" value="1"/>
</dbReference>
<dbReference type="EMBL" id="BTSX01000002">
    <property type="protein sequence ID" value="GMS82562.1"/>
    <property type="molecule type" value="Genomic_DNA"/>
</dbReference>
<feature type="transmembrane region" description="Helical" evidence="6">
    <location>
        <begin position="171"/>
        <end position="190"/>
    </location>
</feature>
<evidence type="ECO:0000313" key="8">
    <source>
        <dbReference type="Proteomes" id="UP001432027"/>
    </source>
</evidence>
<evidence type="ECO:0000256" key="3">
    <source>
        <dbReference type="ARBA" id="ARBA00022692"/>
    </source>
</evidence>
<gene>
    <name evidence="7" type="ORF">PENTCL1PPCAC_4737</name>
</gene>
<evidence type="ECO:0000313" key="7">
    <source>
        <dbReference type="EMBL" id="GMS82562.1"/>
    </source>
</evidence>
<evidence type="ECO:0000256" key="2">
    <source>
        <dbReference type="ARBA" id="ARBA00005692"/>
    </source>
</evidence>
<dbReference type="GO" id="GO:0007606">
    <property type="term" value="P:sensory perception of chemical stimulus"/>
    <property type="evidence" value="ECO:0007669"/>
    <property type="project" value="UniProtKB-UniRule"/>
</dbReference>
<evidence type="ECO:0000256" key="1">
    <source>
        <dbReference type="ARBA" id="ARBA00004141"/>
    </source>
</evidence>
<evidence type="ECO:0000256" key="6">
    <source>
        <dbReference type="RuleBase" id="RU280813"/>
    </source>
</evidence>
<comment type="similarity">
    <text evidence="2 6">Belongs to the nematode receptor-like protein srg family.</text>
</comment>
<keyword evidence="5 6" id="KW-0472">Membrane</keyword>
<comment type="subcellular location">
    <subcellularLocation>
        <location evidence="1">Membrane</location>
        <topology evidence="1">Multi-pass membrane protein</topology>
    </subcellularLocation>
</comment>
<dbReference type="AlphaFoldDB" id="A0AAV5SIV8"/>
<dbReference type="GO" id="GO:0016020">
    <property type="term" value="C:membrane"/>
    <property type="evidence" value="ECO:0007669"/>
    <property type="project" value="UniProtKB-SubCell"/>
</dbReference>
<keyword evidence="4 6" id="KW-1133">Transmembrane helix</keyword>
<keyword evidence="8" id="KW-1185">Reference proteome</keyword>
<comment type="caution">
    <text evidence="7">The sequence shown here is derived from an EMBL/GenBank/DDBJ whole genome shotgun (WGS) entry which is preliminary data.</text>
</comment>
<accession>A0AAV5SIV8</accession>
<feature type="transmembrane region" description="Helical" evidence="6">
    <location>
        <begin position="44"/>
        <end position="63"/>
    </location>
</feature>
<comment type="caution">
    <text evidence="6">Lacks conserved residue(s) required for the propagation of feature annotation.</text>
</comment>
<feature type="transmembrane region" description="Helical" evidence="6">
    <location>
        <begin position="132"/>
        <end position="151"/>
    </location>
</feature>
<dbReference type="Proteomes" id="UP001432027">
    <property type="component" value="Unassembled WGS sequence"/>
</dbReference>
<dbReference type="GO" id="GO:0004888">
    <property type="term" value="F:transmembrane signaling receptor activity"/>
    <property type="evidence" value="ECO:0007669"/>
    <property type="project" value="InterPro"/>
</dbReference>
<dbReference type="Pfam" id="PF02118">
    <property type="entry name" value="Srg"/>
    <property type="match status" value="1"/>
</dbReference>
<dbReference type="InterPro" id="IPR000609">
    <property type="entry name" value="7TM_GPCR_serpentine_rcpt_Srg"/>
</dbReference>
<organism evidence="7 8">
    <name type="scientific">Pristionchus entomophagus</name>
    <dbReference type="NCBI Taxonomy" id="358040"/>
    <lineage>
        <taxon>Eukaryota</taxon>
        <taxon>Metazoa</taxon>
        <taxon>Ecdysozoa</taxon>
        <taxon>Nematoda</taxon>
        <taxon>Chromadorea</taxon>
        <taxon>Rhabditida</taxon>
        <taxon>Rhabditina</taxon>
        <taxon>Diplogasteromorpha</taxon>
        <taxon>Diplogasteroidea</taxon>
        <taxon>Neodiplogasteridae</taxon>
        <taxon>Pristionchus</taxon>
    </lineage>
</organism>
<reference evidence="7" key="1">
    <citation type="submission" date="2023-10" db="EMBL/GenBank/DDBJ databases">
        <title>Genome assembly of Pristionchus species.</title>
        <authorList>
            <person name="Yoshida K."/>
            <person name="Sommer R.J."/>
        </authorList>
    </citation>
    <scope>NUCLEOTIDE SEQUENCE</scope>
    <source>
        <strain evidence="7">RS0144</strain>
    </source>
</reference>
<feature type="non-terminal residue" evidence="7">
    <location>
        <position position="1"/>
    </location>
</feature>
<protein>
    <recommendedName>
        <fullName evidence="6">Serpentine receptor class gamma</fullName>
    </recommendedName>
</protein>
<name>A0AAV5SIV8_9BILA</name>
<evidence type="ECO:0000256" key="5">
    <source>
        <dbReference type="ARBA" id="ARBA00023136"/>
    </source>
</evidence>
<dbReference type="PANTHER" id="PTHR31552">
    <property type="entry name" value="SERPENTINE RECEPTOR CLASS GAMMA"/>
    <property type="match status" value="1"/>
</dbReference>
<feature type="transmembrane region" description="Helical" evidence="6">
    <location>
        <begin position="87"/>
        <end position="111"/>
    </location>
</feature>
<keyword evidence="3 6" id="KW-0812">Transmembrane</keyword>
<evidence type="ECO:0000256" key="4">
    <source>
        <dbReference type="ARBA" id="ARBA00022989"/>
    </source>
</evidence>
<proteinExistence type="inferred from homology"/>